<comment type="similarity">
    <text evidence="1 4">Belongs to the aldehyde dehydrogenase family.</text>
</comment>
<dbReference type="Pfam" id="PF00171">
    <property type="entry name" value="Aldedh"/>
    <property type="match status" value="1"/>
</dbReference>
<dbReference type="InterPro" id="IPR016162">
    <property type="entry name" value="Ald_DH_N"/>
</dbReference>
<evidence type="ECO:0000256" key="4">
    <source>
        <dbReference type="RuleBase" id="RU003345"/>
    </source>
</evidence>
<dbReference type="InterPro" id="IPR015590">
    <property type="entry name" value="Aldehyde_DH_dom"/>
</dbReference>
<dbReference type="STRING" id="698492.A0A0E9NNV5"/>
<accession>A0A0E9NNV5</accession>
<dbReference type="OMA" id="NLVCRVN"/>
<reference evidence="7 8" key="2">
    <citation type="journal article" date="2014" name="J. Gen. Appl. Microbiol.">
        <title>The early diverging ascomycetous budding yeast Saitoella complicata has three histone deacetylases belonging to the Clr6, Hos2, and Rpd3 lineages.</title>
        <authorList>
            <person name="Nishida H."/>
            <person name="Matsumoto T."/>
            <person name="Kondo S."/>
            <person name="Hamamoto M."/>
            <person name="Yoshikawa H."/>
        </authorList>
    </citation>
    <scope>NUCLEOTIDE SEQUENCE [LARGE SCALE GENOMIC DNA]</scope>
    <source>
        <strain evidence="7 8">NRRL Y-17804</strain>
    </source>
</reference>
<keyword evidence="2 4" id="KW-0560">Oxidoreductase</keyword>
<feature type="active site" evidence="3">
    <location>
        <position position="316"/>
    </location>
</feature>
<dbReference type="InterPro" id="IPR029510">
    <property type="entry name" value="Ald_DH_CS_GLU"/>
</dbReference>
<gene>
    <name evidence="7" type="ORF">G7K_5613-t1</name>
</gene>
<evidence type="ECO:0000313" key="8">
    <source>
        <dbReference type="Proteomes" id="UP000033140"/>
    </source>
</evidence>
<dbReference type="EMBL" id="BACD03000047">
    <property type="protein sequence ID" value="GAO51514.1"/>
    <property type="molecule type" value="Genomic_DNA"/>
</dbReference>
<evidence type="ECO:0000256" key="3">
    <source>
        <dbReference type="PROSITE-ProRule" id="PRU10007"/>
    </source>
</evidence>
<dbReference type="Gene3D" id="3.40.309.10">
    <property type="entry name" value="Aldehyde Dehydrogenase, Chain A, domain 2"/>
    <property type="match status" value="1"/>
</dbReference>
<sequence>MRSKTLSKEKRKEVKDDRDSLEGVYAERTEVVDEGMVVVVVRTEAAGKRGVQLNSRVQTPPNTHSKDSKGQTAMADSNSSKIITLSPIDQSPVVTREATSPSEIDKILKESVEAFKAYKKTPLKERIAIAEKFLEIFERDAEDAARELTQQMGRPIRYTPSEIKTMIMRGRYMISLAEKELADIDVEKFSPNTPNIRRYLRREPLGPILVISAWNYPYLIAINAVLPALLAGNTIVFKPSPQTPLCAERMAAAYHEAGLPKAAFAVIQAGDLGTVENLVKRPEIAHVCFTGSVAGGRAINIAAAARPQGFISPGLELGGKDPAYVRADADVAYTAPEIVDGALFNSGQSCCSIERVYVHESVYDEFVQKCVEEVKGYKLGDPMNAETMLGPVVSLRSAATIRKHINDALAHGAKALIDESLFPAAKEGSSFVAPQILVDVDHSMRVMTEETFGPVLCIQRVSSDAEAISLMNDSIFGLTASIWTGNTEAGEALADEVEAGTVFVNRSDFPDPALAWTGVKESGRGWTLSLKGFDSFTRPKSIHLKAVGK</sequence>
<evidence type="ECO:0000313" key="7">
    <source>
        <dbReference type="EMBL" id="GAO51514.1"/>
    </source>
</evidence>
<dbReference type="PROSITE" id="PS00687">
    <property type="entry name" value="ALDEHYDE_DEHYDR_GLU"/>
    <property type="match status" value="1"/>
</dbReference>
<dbReference type="Proteomes" id="UP000033140">
    <property type="component" value="Unassembled WGS sequence"/>
</dbReference>
<evidence type="ECO:0000256" key="2">
    <source>
        <dbReference type="ARBA" id="ARBA00023002"/>
    </source>
</evidence>
<organism evidence="7 8">
    <name type="scientific">Saitoella complicata (strain BCRC 22490 / CBS 7301 / JCM 7358 / NBRC 10748 / NRRL Y-17804)</name>
    <dbReference type="NCBI Taxonomy" id="698492"/>
    <lineage>
        <taxon>Eukaryota</taxon>
        <taxon>Fungi</taxon>
        <taxon>Dikarya</taxon>
        <taxon>Ascomycota</taxon>
        <taxon>Taphrinomycotina</taxon>
        <taxon>Taphrinomycotina incertae sedis</taxon>
        <taxon>Saitoella</taxon>
    </lineage>
</organism>
<dbReference type="CDD" id="cd07102">
    <property type="entry name" value="ALDH_EDX86601"/>
    <property type="match status" value="1"/>
</dbReference>
<name>A0A0E9NNV5_SAICN</name>
<dbReference type="AlphaFoldDB" id="A0A0E9NNV5"/>
<dbReference type="GO" id="GO:0016620">
    <property type="term" value="F:oxidoreductase activity, acting on the aldehyde or oxo group of donors, NAD or NADP as acceptor"/>
    <property type="evidence" value="ECO:0007669"/>
    <property type="project" value="InterPro"/>
</dbReference>
<evidence type="ECO:0000259" key="6">
    <source>
        <dbReference type="Pfam" id="PF00171"/>
    </source>
</evidence>
<dbReference type="InterPro" id="IPR016161">
    <property type="entry name" value="Ald_DH/histidinol_DH"/>
</dbReference>
<feature type="compositionally biased region" description="Polar residues" evidence="5">
    <location>
        <begin position="52"/>
        <end position="63"/>
    </location>
</feature>
<evidence type="ECO:0000256" key="5">
    <source>
        <dbReference type="SAM" id="MobiDB-lite"/>
    </source>
</evidence>
<feature type="region of interest" description="Disordered" evidence="5">
    <location>
        <begin position="1"/>
        <end position="20"/>
    </location>
</feature>
<feature type="region of interest" description="Disordered" evidence="5">
    <location>
        <begin position="51"/>
        <end position="77"/>
    </location>
</feature>
<dbReference type="FunFam" id="3.40.309.10:FF:000009">
    <property type="entry name" value="Aldehyde dehydrogenase A"/>
    <property type="match status" value="1"/>
</dbReference>
<reference evidence="7 8" key="3">
    <citation type="journal article" date="2015" name="Genome Announc.">
        <title>Draft Genome Sequence of the Archiascomycetous Yeast Saitoella complicata.</title>
        <authorList>
            <person name="Yamauchi K."/>
            <person name="Kondo S."/>
            <person name="Hamamoto M."/>
            <person name="Takahashi Y."/>
            <person name="Ogura Y."/>
            <person name="Hayashi T."/>
            <person name="Nishida H."/>
        </authorList>
    </citation>
    <scope>NUCLEOTIDE SEQUENCE [LARGE SCALE GENOMIC DNA]</scope>
    <source>
        <strain evidence="7 8">NRRL Y-17804</strain>
    </source>
</reference>
<dbReference type="Gene3D" id="3.40.605.10">
    <property type="entry name" value="Aldehyde Dehydrogenase, Chain A, domain 1"/>
    <property type="match status" value="1"/>
</dbReference>
<feature type="domain" description="Aldehyde dehydrogenase" evidence="6">
    <location>
        <begin position="76"/>
        <end position="542"/>
    </location>
</feature>
<evidence type="ECO:0000256" key="1">
    <source>
        <dbReference type="ARBA" id="ARBA00009986"/>
    </source>
</evidence>
<protein>
    <recommendedName>
        <fullName evidence="6">Aldehyde dehydrogenase domain-containing protein</fullName>
    </recommendedName>
</protein>
<comment type="caution">
    <text evidence="7">The sequence shown here is derived from an EMBL/GenBank/DDBJ whole genome shotgun (WGS) entry which is preliminary data.</text>
</comment>
<dbReference type="InterPro" id="IPR016163">
    <property type="entry name" value="Ald_DH_C"/>
</dbReference>
<proteinExistence type="inferred from homology"/>
<dbReference type="PANTHER" id="PTHR11699">
    <property type="entry name" value="ALDEHYDE DEHYDROGENASE-RELATED"/>
    <property type="match status" value="1"/>
</dbReference>
<keyword evidence="8" id="KW-1185">Reference proteome</keyword>
<dbReference type="SUPFAM" id="SSF53720">
    <property type="entry name" value="ALDH-like"/>
    <property type="match status" value="1"/>
</dbReference>
<reference evidence="7 8" key="1">
    <citation type="journal article" date="2011" name="J. Gen. Appl. Microbiol.">
        <title>Draft genome sequencing of the enigmatic yeast Saitoella complicata.</title>
        <authorList>
            <person name="Nishida H."/>
            <person name="Hamamoto M."/>
            <person name="Sugiyama J."/>
        </authorList>
    </citation>
    <scope>NUCLEOTIDE SEQUENCE [LARGE SCALE GENOMIC DNA]</scope>
    <source>
        <strain evidence="7 8">NRRL Y-17804</strain>
    </source>
</reference>